<sequence length="310" mass="32543">MSAGVCACRRGGTGSSPPFDGVIDGAAGLHALAWACMPWHGGQALEWHAVCAASASVCFSPVHSSRPARRPSQGTVCAASAHPGPPPLSPASQRWASAPSRCAAFPPWTPSARCTCRRSPRTRRSRWRARARRGRTRARSWPRAGPSCTASPARSAPRRTSTPSSLPACRVPRPERRCRRTRAVSSWGCSLGASAARSVSAARSASAAQARALGRTLPAHPSSLLPRDPPKGLLDALYHTSGVSHAAHPIFFGCPPAEQAAPLGAQHDFSHPQARQGSESPLPGQTRPHTPLPPQIPCMPLPASPHPTPA</sequence>
<feature type="compositionally biased region" description="Pro residues" evidence="1">
    <location>
        <begin position="290"/>
        <end position="310"/>
    </location>
</feature>
<evidence type="ECO:0000256" key="1">
    <source>
        <dbReference type="SAM" id="MobiDB-lite"/>
    </source>
</evidence>
<reference evidence="2" key="1">
    <citation type="submission" date="2015-08" db="EMBL/GenBank/DDBJ databases">
        <authorList>
            <person name="Babu N.S."/>
            <person name="Beckwith C.J."/>
            <person name="Beseler K.G."/>
            <person name="Brison A."/>
            <person name="Carone J.V."/>
            <person name="Caskin T.P."/>
            <person name="Diamond M."/>
            <person name="Durham M.E."/>
            <person name="Foxe J.M."/>
            <person name="Go M."/>
            <person name="Henderson B.A."/>
            <person name="Jones I.B."/>
            <person name="McGettigan J.A."/>
            <person name="Micheletti S.J."/>
            <person name="Nasrallah M.E."/>
            <person name="Ortiz D."/>
            <person name="Piller C.R."/>
            <person name="Privatt S.R."/>
            <person name="Schneider S.L."/>
            <person name="Sharp S."/>
            <person name="Smith T.C."/>
            <person name="Stanton J.D."/>
            <person name="Ullery H.E."/>
            <person name="Wilson R.J."/>
            <person name="Serrano M.G."/>
            <person name="Buck G."/>
            <person name="Lee V."/>
            <person name="Wang Y."/>
            <person name="Carvalho R."/>
            <person name="Voegtly L."/>
            <person name="Shi R."/>
            <person name="Duckworth R."/>
            <person name="Johnson A."/>
            <person name="Loviza R."/>
            <person name="Walstead R."/>
            <person name="Shah Z."/>
            <person name="Kiflezghi M."/>
            <person name="Wade K."/>
            <person name="Ball S.L."/>
            <person name="Bradley K.W."/>
            <person name="Asai D.J."/>
            <person name="Bowman C.A."/>
            <person name="Russell D.A."/>
            <person name="Pope W.H."/>
            <person name="Jacobs-Sera D."/>
            <person name="Hendrix R.W."/>
            <person name="Hatfull G.F."/>
        </authorList>
    </citation>
    <scope>NUCLEOTIDE SEQUENCE</scope>
</reference>
<evidence type="ECO:0000313" key="2">
    <source>
        <dbReference type="EMBL" id="JAT70881.1"/>
    </source>
</evidence>
<gene>
    <name evidence="2" type="ORF">g.41588</name>
</gene>
<dbReference type="AlphaFoldDB" id="A0A1D1ZVK1"/>
<feature type="compositionally biased region" description="Basic residues" evidence="1">
    <location>
        <begin position="116"/>
        <end position="140"/>
    </location>
</feature>
<feature type="region of interest" description="Disordered" evidence="1">
    <location>
        <begin position="268"/>
        <end position="310"/>
    </location>
</feature>
<feature type="region of interest" description="Disordered" evidence="1">
    <location>
        <begin position="116"/>
        <end position="173"/>
    </location>
</feature>
<organism evidence="2">
    <name type="scientific">Auxenochlorella protothecoides</name>
    <name type="common">Green microalga</name>
    <name type="synonym">Chlorella protothecoides</name>
    <dbReference type="NCBI Taxonomy" id="3075"/>
    <lineage>
        <taxon>Eukaryota</taxon>
        <taxon>Viridiplantae</taxon>
        <taxon>Chlorophyta</taxon>
        <taxon>core chlorophytes</taxon>
        <taxon>Trebouxiophyceae</taxon>
        <taxon>Chlorellales</taxon>
        <taxon>Chlorellaceae</taxon>
        <taxon>Auxenochlorella</taxon>
    </lineage>
</organism>
<protein>
    <submittedName>
        <fullName evidence="2">Uncharacterized protein</fullName>
    </submittedName>
</protein>
<feature type="compositionally biased region" description="Low complexity" evidence="1">
    <location>
        <begin position="141"/>
        <end position="171"/>
    </location>
</feature>
<name>A0A1D1ZVK1_AUXPR</name>
<dbReference type="EMBL" id="GDKF01007741">
    <property type="protein sequence ID" value="JAT70881.1"/>
    <property type="molecule type" value="Transcribed_RNA"/>
</dbReference>
<accession>A0A1D1ZVK1</accession>
<proteinExistence type="predicted"/>
<feature type="region of interest" description="Disordered" evidence="1">
    <location>
        <begin position="63"/>
        <end position="93"/>
    </location>
</feature>